<evidence type="ECO:0000256" key="1">
    <source>
        <dbReference type="RuleBase" id="RU003884"/>
    </source>
</evidence>
<evidence type="ECO:0000313" key="4">
    <source>
        <dbReference type="Proteomes" id="UP000243661"/>
    </source>
</evidence>
<dbReference type="PROSITE" id="PS01151">
    <property type="entry name" value="FIMBRIAL_USHER"/>
    <property type="match status" value="1"/>
</dbReference>
<dbReference type="AlphaFoldDB" id="A0A1C4GV63"/>
<dbReference type="InterPro" id="IPR025949">
    <property type="entry name" value="PapC-like_C"/>
</dbReference>
<dbReference type="Pfam" id="PF13953">
    <property type="entry name" value="PapC_C"/>
    <property type="match status" value="1"/>
</dbReference>
<dbReference type="GO" id="GO:0015473">
    <property type="term" value="F:fimbrial usher porin activity"/>
    <property type="evidence" value="ECO:0007669"/>
    <property type="project" value="InterPro"/>
</dbReference>
<keyword evidence="1" id="KW-0472">Membrane</keyword>
<sequence>MHISFSGHSLLHSFWPSPQPISWIIVFHILTPSIVNAGLVAEPHISSSFLTTERNDLPNQGDLAPEKAKDQTETLLVNIIINNQQLPDIYRVEKLQDGRLAMPLAVWQSTRLHPVSELMRLIDNNQGYTLDSIQSLKYKLDRQTLTLEIHAPIQAFQTNSVNVRPKADQLAKKTSPGIFINYDLNAIHGEYENSYAGLIEGTVFNNWGTAMVGAVMRVNDHHKETIRTESYWQKDLPTRMQSLVIGDTIDFASDWSRPARFAGVRWGRDFSLQPGYISYPMPSISGSAALPSTIDILVNNQKTQTQTVSPGPFDLTNIPVITGSGELNLIVRNLLGQETLITKSYYTSPQLLEKDIIDFSFQAGFLRENYGVRSNDYSDFFSSAQWRQGLSKLTTVEGRIELQKDRQAIGGIVNHILGDVAILRIGGGISNNKDLQGNRYLVGLDRTSLVGSGSMRWEYFDKDYNQFASIEGEIRPKQRVFAGYGLPIAQHISAGLNYTGQSDWEGNIFQLLSVSLNVSLAQNIFLNTYATKSLEADQGWSGGLSLTIPLDQQRSAVTRITHDQNRQSITTAELNQSVPSGPGLGWSVRVSDDPQQRLYTNLIWNTDKGQLIAEAVENSDWNTSVRLAAKGSVGWFNDLFFATQNIGQQSFAVVKVGDFSNIPIYRSNQLAAHTNSQGLALVPNLLPYQKNKISIDPAELPLEAEIQGVEDFPQPYAKSGIFVNLPVRRSNHILMTILRADHSIMPLGAKVKIAGREEEFIVGKRGEVYLTDLAEKNYITVTWQNEQCKFEVTLDLNMSNNTDPPPVICTALQ</sequence>
<dbReference type="Gene3D" id="2.60.40.3110">
    <property type="match status" value="1"/>
</dbReference>
<dbReference type="GO" id="GO:0009297">
    <property type="term" value="P:pilus assembly"/>
    <property type="evidence" value="ECO:0007669"/>
    <property type="project" value="InterPro"/>
</dbReference>
<comment type="similarity">
    <text evidence="1">Belongs to the fimbrial export usher family.</text>
</comment>
<accession>A0A1C4GV63</accession>
<proteinExistence type="inferred from homology"/>
<dbReference type="PANTHER" id="PTHR30451:SF5">
    <property type="entry name" value="SLR0019 PROTEIN"/>
    <property type="match status" value="1"/>
</dbReference>
<dbReference type="InterPro" id="IPR043142">
    <property type="entry name" value="PapC-like_C_sf"/>
</dbReference>
<protein>
    <submittedName>
        <fullName evidence="3">Outer membrane usher protein</fullName>
    </submittedName>
</protein>
<dbReference type="RefSeq" id="WP_092719214.1">
    <property type="nucleotide sequence ID" value="NZ_FMBK01000005.1"/>
</dbReference>
<keyword evidence="1" id="KW-1029">Fimbrium biogenesis</keyword>
<keyword evidence="1" id="KW-0812">Transmembrane</keyword>
<dbReference type="PANTHER" id="PTHR30451">
    <property type="entry name" value="OUTER MEMBRANE USHER PROTEIN"/>
    <property type="match status" value="1"/>
</dbReference>
<dbReference type="InterPro" id="IPR000015">
    <property type="entry name" value="Fimb_usher"/>
</dbReference>
<organism evidence="3 4">
    <name type="scientific">Acinetobacter albensis</name>
    <dbReference type="NCBI Taxonomy" id="1673609"/>
    <lineage>
        <taxon>Bacteria</taxon>
        <taxon>Pseudomonadati</taxon>
        <taxon>Pseudomonadota</taxon>
        <taxon>Gammaproteobacteria</taxon>
        <taxon>Moraxellales</taxon>
        <taxon>Moraxellaceae</taxon>
        <taxon>Acinetobacter</taxon>
    </lineage>
</organism>
<evidence type="ECO:0000259" key="2">
    <source>
        <dbReference type="Pfam" id="PF13953"/>
    </source>
</evidence>
<dbReference type="Pfam" id="PF00577">
    <property type="entry name" value="Usher"/>
    <property type="match status" value="1"/>
</dbReference>
<name>A0A1C4GV63_9GAMM</name>
<gene>
    <name evidence="3" type="ORF">GA0116959_105176</name>
</gene>
<dbReference type="OrthoDB" id="8587at2"/>
<keyword evidence="1" id="KW-0998">Cell outer membrane</keyword>
<feature type="domain" description="PapC-like C-terminal" evidence="2">
    <location>
        <begin position="734"/>
        <end position="794"/>
    </location>
</feature>
<comment type="subcellular location">
    <subcellularLocation>
        <location evidence="1">Cell outer membrane</location>
        <topology evidence="1">Multi-pass membrane protein</topology>
    </subcellularLocation>
</comment>
<dbReference type="InterPro" id="IPR018030">
    <property type="entry name" value="Fimbrial_membr_usher_CS"/>
</dbReference>
<dbReference type="InterPro" id="IPR042186">
    <property type="entry name" value="FimD_plug_dom"/>
</dbReference>
<reference evidence="3 4" key="1">
    <citation type="submission" date="2016-08" db="EMBL/GenBank/DDBJ databases">
        <authorList>
            <person name="Seilhamer J.J."/>
        </authorList>
    </citation>
    <scope>NUCLEOTIDE SEQUENCE [LARGE SCALE GENOMIC DNA]</scope>
    <source>
        <strain evidence="3 4">ANC 4874</strain>
    </source>
</reference>
<evidence type="ECO:0000313" key="3">
    <source>
        <dbReference type="EMBL" id="SCC71755.1"/>
    </source>
</evidence>
<keyword evidence="1" id="KW-0813">Transport</keyword>
<dbReference type="Gene3D" id="2.60.40.2610">
    <property type="entry name" value="Outer membrane usher protein FimD, plug domain"/>
    <property type="match status" value="1"/>
</dbReference>
<dbReference type="Gene3D" id="2.60.40.2070">
    <property type="match status" value="1"/>
</dbReference>
<dbReference type="EMBL" id="FMBK01000005">
    <property type="protein sequence ID" value="SCC71755.1"/>
    <property type="molecule type" value="Genomic_DNA"/>
</dbReference>
<dbReference type="Proteomes" id="UP000243661">
    <property type="component" value="Unassembled WGS sequence"/>
</dbReference>
<dbReference type="GO" id="GO:0009279">
    <property type="term" value="C:cell outer membrane"/>
    <property type="evidence" value="ECO:0007669"/>
    <property type="project" value="UniProtKB-SubCell"/>
</dbReference>